<feature type="transmembrane region" description="Helical" evidence="1">
    <location>
        <begin position="184"/>
        <end position="207"/>
    </location>
</feature>
<organism evidence="2 3">
    <name type="scientific">Gaetbulibacter aestuarii</name>
    <dbReference type="NCBI Taxonomy" id="1502358"/>
    <lineage>
        <taxon>Bacteria</taxon>
        <taxon>Pseudomonadati</taxon>
        <taxon>Bacteroidota</taxon>
        <taxon>Flavobacteriia</taxon>
        <taxon>Flavobacteriales</taxon>
        <taxon>Flavobacteriaceae</taxon>
        <taxon>Gaetbulibacter</taxon>
    </lineage>
</organism>
<dbReference type="Proteomes" id="UP001610100">
    <property type="component" value="Unassembled WGS sequence"/>
</dbReference>
<reference evidence="2 3" key="1">
    <citation type="submission" date="2024-02" db="EMBL/GenBank/DDBJ databases">
        <title>A Gaetbulibacter species isolated from tidal flats and genomic insights of their niches.</title>
        <authorList>
            <person name="Ye Y."/>
        </authorList>
    </citation>
    <scope>NUCLEOTIDE SEQUENCE [LARGE SCALE GENOMIC DNA]</scope>
    <source>
        <strain evidence="2 3">KYW382</strain>
    </source>
</reference>
<dbReference type="RefSeq" id="WP_344740501.1">
    <property type="nucleotide sequence ID" value="NZ_BAABAY010000001.1"/>
</dbReference>
<feature type="transmembrane region" description="Helical" evidence="1">
    <location>
        <begin position="18"/>
        <end position="37"/>
    </location>
</feature>
<evidence type="ECO:0000313" key="2">
    <source>
        <dbReference type="EMBL" id="MFH6771448.1"/>
    </source>
</evidence>
<protein>
    <submittedName>
        <fullName evidence="2">DUF2306 domain-containing protein</fullName>
    </submittedName>
</protein>
<comment type="caution">
    <text evidence="2">The sequence shown here is derived from an EMBL/GenBank/DDBJ whole genome shotgun (WGS) entry which is preliminary data.</text>
</comment>
<evidence type="ECO:0000256" key="1">
    <source>
        <dbReference type="SAM" id="Phobius"/>
    </source>
</evidence>
<proteinExistence type="predicted"/>
<name>A0ABW7N0B5_9FLAO</name>
<sequence>MKSTNLGQNKDVSKSYTYIYNALVVFTLLLIIYYVVTRAFPKLIPTEANYGEYYFPRAIWLFPHVVLGIVATLIGPFQFVTKFRNKYLKLHRRMGRFYVVSVTLAGFAGMYLAATSDISLPYTVGLFLLGVVWATTAIMAFISIKNKKIELHKEWMIRSYVVTFSFVTFRVVEDILMSFQVGTYFEVLTLMSWACWAVPLFIAEVFIQGRKIKS</sequence>
<dbReference type="EMBL" id="JBAWKB010000001">
    <property type="protein sequence ID" value="MFH6771448.1"/>
    <property type="molecule type" value="Genomic_DNA"/>
</dbReference>
<keyword evidence="1" id="KW-0472">Membrane</keyword>
<keyword evidence="1" id="KW-0812">Transmembrane</keyword>
<feature type="transmembrane region" description="Helical" evidence="1">
    <location>
        <begin position="57"/>
        <end position="77"/>
    </location>
</feature>
<feature type="transmembrane region" description="Helical" evidence="1">
    <location>
        <begin position="97"/>
        <end position="114"/>
    </location>
</feature>
<feature type="transmembrane region" description="Helical" evidence="1">
    <location>
        <begin position="120"/>
        <end position="143"/>
    </location>
</feature>
<dbReference type="InterPro" id="IPR018750">
    <property type="entry name" value="DUF2306_membrane"/>
</dbReference>
<evidence type="ECO:0000313" key="3">
    <source>
        <dbReference type="Proteomes" id="UP001610100"/>
    </source>
</evidence>
<feature type="transmembrane region" description="Helical" evidence="1">
    <location>
        <begin position="155"/>
        <end position="172"/>
    </location>
</feature>
<gene>
    <name evidence="2" type="ORF">V8G58_05825</name>
</gene>
<keyword evidence="3" id="KW-1185">Reference proteome</keyword>
<dbReference type="Pfam" id="PF10067">
    <property type="entry name" value="DUF2306"/>
    <property type="match status" value="1"/>
</dbReference>
<keyword evidence="1" id="KW-1133">Transmembrane helix</keyword>
<accession>A0ABW7N0B5</accession>